<keyword evidence="3 10" id="KW-0808">Transferase</keyword>
<dbReference type="HAMAP" id="MF_00823">
    <property type="entry name" value="AcetylCoA_CT_alpha"/>
    <property type="match status" value="1"/>
</dbReference>
<evidence type="ECO:0000256" key="3">
    <source>
        <dbReference type="ARBA" id="ARBA00022679"/>
    </source>
</evidence>
<evidence type="ECO:0000256" key="1">
    <source>
        <dbReference type="ARBA" id="ARBA00004956"/>
    </source>
</evidence>
<dbReference type="InterPro" id="IPR001095">
    <property type="entry name" value="Acetyl_CoA_COase_a_su"/>
</dbReference>
<comment type="subunit">
    <text evidence="10">Acetyl-CoA carboxylase is a heterohexamer composed of biotin carboxyl carrier protein (AccB), biotin carboxylase (AccC) and two subunits each of ACCase subunit alpha (AccA) and ACCase subunit beta (AccD).</text>
</comment>
<evidence type="ECO:0000256" key="2">
    <source>
        <dbReference type="ARBA" id="ARBA00022516"/>
    </source>
</evidence>
<keyword evidence="7 10" id="KW-0443">Lipid metabolism</keyword>
<dbReference type="NCBIfam" id="TIGR00513">
    <property type="entry name" value="accA"/>
    <property type="match status" value="1"/>
</dbReference>
<dbReference type="NCBIfam" id="NF041504">
    <property type="entry name" value="AccA_sub"/>
    <property type="match status" value="1"/>
</dbReference>
<evidence type="ECO:0000313" key="12">
    <source>
        <dbReference type="EMBL" id="MCG6658349.1"/>
    </source>
</evidence>
<dbReference type="NCBIfam" id="NF004344">
    <property type="entry name" value="PRK05724.1"/>
    <property type="match status" value="1"/>
</dbReference>
<evidence type="ECO:0000256" key="4">
    <source>
        <dbReference type="ARBA" id="ARBA00022741"/>
    </source>
</evidence>
<keyword evidence="2 10" id="KW-0444">Lipid biosynthesis</keyword>
<comment type="function">
    <text evidence="10">Component of the acetyl coenzyme A carboxylase (ACC) complex. First, biotin carboxylase catalyzes the carboxylation of biotin on its carrier protein (BCCP) and then the CO(2) group is transferred by the carboxyltransferase to acetyl-CoA to form malonyl-CoA.</text>
</comment>
<proteinExistence type="inferred from homology"/>
<dbReference type="InterPro" id="IPR029045">
    <property type="entry name" value="ClpP/crotonase-like_dom_sf"/>
</dbReference>
<comment type="similarity">
    <text evidence="10">Belongs to the AccA family.</text>
</comment>
<dbReference type="InterPro" id="IPR011763">
    <property type="entry name" value="COA_CT_C"/>
</dbReference>
<dbReference type="Gene3D" id="3.90.226.10">
    <property type="entry name" value="2-enoyl-CoA Hydratase, Chain A, domain 1"/>
    <property type="match status" value="1"/>
</dbReference>
<gene>
    <name evidence="10 12" type="primary">accA</name>
    <name evidence="12" type="ORF">HOP52_11350</name>
</gene>
<name>A0ABS9PA42_9GAMM</name>
<dbReference type="SUPFAM" id="SSF52096">
    <property type="entry name" value="ClpP/crotonase"/>
    <property type="match status" value="1"/>
</dbReference>
<comment type="subcellular location">
    <subcellularLocation>
        <location evidence="10">Cytoplasm</location>
    </subcellularLocation>
</comment>
<dbReference type="PRINTS" id="PR01069">
    <property type="entry name" value="ACCCTRFRASEA"/>
</dbReference>
<keyword evidence="5 10" id="KW-0276">Fatty acid metabolism</keyword>
<evidence type="ECO:0000259" key="11">
    <source>
        <dbReference type="PROSITE" id="PS50989"/>
    </source>
</evidence>
<keyword evidence="6 10" id="KW-0067">ATP-binding</keyword>
<dbReference type="RefSeq" id="WP_238977495.1">
    <property type="nucleotide sequence ID" value="NZ_JABFUC010000008.1"/>
</dbReference>
<dbReference type="EC" id="2.1.3.15" evidence="10"/>
<dbReference type="Pfam" id="PF03255">
    <property type="entry name" value="ACCA"/>
    <property type="match status" value="1"/>
</dbReference>
<keyword evidence="8 10" id="KW-0275">Fatty acid biosynthesis</keyword>
<feature type="domain" description="CoA carboxyltransferase C-terminal" evidence="11">
    <location>
        <begin position="39"/>
        <end position="293"/>
    </location>
</feature>
<keyword evidence="4 10" id="KW-0547">Nucleotide-binding</keyword>
<comment type="caution">
    <text evidence="12">The sequence shown here is derived from an EMBL/GenBank/DDBJ whole genome shotgun (WGS) entry which is preliminary data.</text>
</comment>
<evidence type="ECO:0000256" key="7">
    <source>
        <dbReference type="ARBA" id="ARBA00023098"/>
    </source>
</evidence>
<keyword evidence="10" id="KW-0963">Cytoplasm</keyword>
<evidence type="ECO:0000313" key="13">
    <source>
        <dbReference type="Proteomes" id="UP000814385"/>
    </source>
</evidence>
<reference evidence="12 13" key="1">
    <citation type="submission" date="2020-05" db="EMBL/GenBank/DDBJ databases">
        <title>Comparative genomic analysis of denitrifying bacteria from Halomonas genus.</title>
        <authorList>
            <person name="Wang L."/>
            <person name="Shao Z."/>
        </authorList>
    </citation>
    <scope>NUCLEOTIDE SEQUENCE [LARGE SCALE GENOMIC DNA]</scope>
    <source>
        <strain evidence="12 13">A4</strain>
    </source>
</reference>
<keyword evidence="13" id="KW-1185">Reference proteome</keyword>
<evidence type="ECO:0000256" key="10">
    <source>
        <dbReference type="HAMAP-Rule" id="MF_00823"/>
    </source>
</evidence>
<dbReference type="PANTHER" id="PTHR42853:SF3">
    <property type="entry name" value="ACETYL-COENZYME A CARBOXYLASE CARBOXYL TRANSFERASE SUBUNIT ALPHA, CHLOROPLASTIC"/>
    <property type="match status" value="1"/>
</dbReference>
<evidence type="ECO:0000256" key="6">
    <source>
        <dbReference type="ARBA" id="ARBA00022840"/>
    </source>
</evidence>
<sequence>MNPNYLDFEQPIAELQAKIEELRLVGNDSQLNLSDEISRLEEKSRKLTESIFKDLSAWQVSQLSRHPQRPYTLDYLEHIFTDFDELHGDRRFADDAAIVGGVARLDDRPVMVIGHQKGREVKEKVRRNFGMPRPEGYRKACRLMEMAERFKMPVLTFIDTPGAYPGIDAEERGQSEAIAYNLAVMSRLKTPILATVVGEGGSGGALAIGVCDELAMLQYSTYAVISPEGCASILWKSAEKAADAAQAMGITAERLRELGFVDTLIEEPLGGAHRHPETTAERVKEALLGSLERLEAMDTEALLERRYERLMSYGAPV</sequence>
<dbReference type="GO" id="GO:0016740">
    <property type="term" value="F:transferase activity"/>
    <property type="evidence" value="ECO:0007669"/>
    <property type="project" value="UniProtKB-KW"/>
</dbReference>
<dbReference type="Proteomes" id="UP000814385">
    <property type="component" value="Unassembled WGS sequence"/>
</dbReference>
<dbReference type="PANTHER" id="PTHR42853">
    <property type="entry name" value="ACETYL-COENZYME A CARBOXYLASE CARBOXYL TRANSFERASE SUBUNIT ALPHA"/>
    <property type="match status" value="1"/>
</dbReference>
<accession>A0ABS9PA42</accession>
<comment type="pathway">
    <text evidence="1 10">Lipid metabolism; malonyl-CoA biosynthesis; malonyl-CoA from acetyl-CoA: step 1/1.</text>
</comment>
<dbReference type="EMBL" id="JABFUC010000008">
    <property type="protein sequence ID" value="MCG6658349.1"/>
    <property type="molecule type" value="Genomic_DNA"/>
</dbReference>
<comment type="catalytic activity">
    <reaction evidence="9 10">
        <text>N(6)-carboxybiotinyl-L-lysyl-[protein] + acetyl-CoA = N(6)-biotinyl-L-lysyl-[protein] + malonyl-CoA</text>
        <dbReference type="Rhea" id="RHEA:54728"/>
        <dbReference type="Rhea" id="RHEA-COMP:10505"/>
        <dbReference type="Rhea" id="RHEA-COMP:10506"/>
        <dbReference type="ChEBI" id="CHEBI:57288"/>
        <dbReference type="ChEBI" id="CHEBI:57384"/>
        <dbReference type="ChEBI" id="CHEBI:83144"/>
        <dbReference type="ChEBI" id="CHEBI:83145"/>
        <dbReference type="EC" id="2.1.3.15"/>
    </reaction>
</comment>
<protein>
    <recommendedName>
        <fullName evidence="10">Acetyl-coenzyme A carboxylase carboxyl transferase subunit alpha</fullName>
        <shortName evidence="10">ACCase subunit alpha</shortName>
        <shortName evidence="10">Acetyl-CoA carboxylase carboxyltransferase subunit alpha</shortName>
        <ecNumber evidence="10">2.1.3.15</ecNumber>
    </recommendedName>
</protein>
<organism evidence="12 13">
    <name type="scientific">Billgrantia campisalis</name>
    <dbReference type="NCBI Taxonomy" id="74661"/>
    <lineage>
        <taxon>Bacteria</taxon>
        <taxon>Pseudomonadati</taxon>
        <taxon>Pseudomonadota</taxon>
        <taxon>Gammaproteobacteria</taxon>
        <taxon>Oceanospirillales</taxon>
        <taxon>Halomonadaceae</taxon>
        <taxon>Billgrantia</taxon>
    </lineage>
</organism>
<dbReference type="PROSITE" id="PS50989">
    <property type="entry name" value="COA_CT_CTER"/>
    <property type="match status" value="1"/>
</dbReference>
<evidence type="ECO:0000256" key="9">
    <source>
        <dbReference type="ARBA" id="ARBA00049152"/>
    </source>
</evidence>
<evidence type="ECO:0000256" key="5">
    <source>
        <dbReference type="ARBA" id="ARBA00022832"/>
    </source>
</evidence>
<evidence type="ECO:0000256" key="8">
    <source>
        <dbReference type="ARBA" id="ARBA00023160"/>
    </source>
</evidence>